<gene>
    <name evidence="2" type="ORF">GALMADRAFT_255157</name>
</gene>
<evidence type="ECO:0000313" key="3">
    <source>
        <dbReference type="Proteomes" id="UP000027222"/>
    </source>
</evidence>
<feature type="region of interest" description="Disordered" evidence="1">
    <location>
        <begin position="1"/>
        <end position="21"/>
    </location>
</feature>
<dbReference type="Proteomes" id="UP000027222">
    <property type="component" value="Unassembled WGS sequence"/>
</dbReference>
<evidence type="ECO:0000313" key="2">
    <source>
        <dbReference type="EMBL" id="KDR70262.1"/>
    </source>
</evidence>
<evidence type="ECO:0000256" key="1">
    <source>
        <dbReference type="SAM" id="MobiDB-lite"/>
    </source>
</evidence>
<proteinExistence type="predicted"/>
<protein>
    <submittedName>
        <fullName evidence="2">Uncharacterized protein</fullName>
    </submittedName>
</protein>
<dbReference type="HOGENOM" id="CLU_2867797_0_0_1"/>
<name>A0A067SJQ3_GALM3</name>
<reference evidence="3" key="1">
    <citation type="journal article" date="2014" name="Proc. Natl. Acad. Sci. U.S.A.">
        <title>Extensive sampling of basidiomycete genomes demonstrates inadequacy of the white-rot/brown-rot paradigm for wood decay fungi.</title>
        <authorList>
            <person name="Riley R."/>
            <person name="Salamov A.A."/>
            <person name="Brown D.W."/>
            <person name="Nagy L.G."/>
            <person name="Floudas D."/>
            <person name="Held B.W."/>
            <person name="Levasseur A."/>
            <person name="Lombard V."/>
            <person name="Morin E."/>
            <person name="Otillar R."/>
            <person name="Lindquist E.A."/>
            <person name="Sun H."/>
            <person name="LaButti K.M."/>
            <person name="Schmutz J."/>
            <person name="Jabbour D."/>
            <person name="Luo H."/>
            <person name="Baker S.E."/>
            <person name="Pisabarro A.G."/>
            <person name="Walton J.D."/>
            <person name="Blanchette R.A."/>
            <person name="Henrissat B."/>
            <person name="Martin F."/>
            <person name="Cullen D."/>
            <person name="Hibbett D.S."/>
            <person name="Grigoriev I.V."/>
        </authorList>
    </citation>
    <scope>NUCLEOTIDE SEQUENCE [LARGE SCALE GENOMIC DNA]</scope>
    <source>
        <strain evidence="3">CBS 339.88</strain>
    </source>
</reference>
<accession>A0A067SJQ3</accession>
<dbReference type="AlphaFoldDB" id="A0A067SJQ3"/>
<organism evidence="2 3">
    <name type="scientific">Galerina marginata (strain CBS 339.88)</name>
    <dbReference type="NCBI Taxonomy" id="685588"/>
    <lineage>
        <taxon>Eukaryota</taxon>
        <taxon>Fungi</taxon>
        <taxon>Dikarya</taxon>
        <taxon>Basidiomycota</taxon>
        <taxon>Agaricomycotina</taxon>
        <taxon>Agaricomycetes</taxon>
        <taxon>Agaricomycetidae</taxon>
        <taxon>Agaricales</taxon>
        <taxon>Agaricineae</taxon>
        <taxon>Strophariaceae</taxon>
        <taxon>Galerina</taxon>
    </lineage>
</organism>
<sequence>MLHVPLPPPTSLTTCSSPPQLPTPVAVPVLIPSDQLANERATGYMARPTRTSKTTTGTAAYVHW</sequence>
<dbReference type="EMBL" id="KL142398">
    <property type="protein sequence ID" value="KDR70262.1"/>
    <property type="molecule type" value="Genomic_DNA"/>
</dbReference>
<keyword evidence="3" id="KW-1185">Reference proteome</keyword>
<feature type="compositionally biased region" description="Pro residues" evidence="1">
    <location>
        <begin position="1"/>
        <end position="10"/>
    </location>
</feature>